<evidence type="ECO:0000313" key="8">
    <source>
        <dbReference type="EMBL" id="NCD71034.1"/>
    </source>
</evidence>
<keyword evidence="9" id="KW-1185">Reference proteome</keyword>
<dbReference type="GO" id="GO:0016020">
    <property type="term" value="C:membrane"/>
    <property type="evidence" value="ECO:0007669"/>
    <property type="project" value="UniProtKB-SubCell"/>
</dbReference>
<dbReference type="AlphaFoldDB" id="A0A966DW19"/>
<keyword evidence="3 6" id="KW-0812">Transmembrane</keyword>
<feature type="transmembrane region" description="Helical" evidence="6">
    <location>
        <begin position="74"/>
        <end position="94"/>
    </location>
</feature>
<feature type="transmembrane region" description="Helical" evidence="6">
    <location>
        <begin position="100"/>
        <end position="120"/>
    </location>
</feature>
<evidence type="ECO:0000259" key="7">
    <source>
        <dbReference type="Pfam" id="PF00892"/>
    </source>
</evidence>
<evidence type="ECO:0000256" key="3">
    <source>
        <dbReference type="ARBA" id="ARBA00022692"/>
    </source>
</evidence>
<dbReference type="Gene3D" id="1.10.3730.20">
    <property type="match status" value="1"/>
</dbReference>
<feature type="transmembrane region" description="Helical" evidence="6">
    <location>
        <begin position="194"/>
        <end position="212"/>
    </location>
</feature>
<dbReference type="InterPro" id="IPR000620">
    <property type="entry name" value="EamA_dom"/>
</dbReference>
<name>A0A966DW19_9SPHI</name>
<evidence type="ECO:0000313" key="9">
    <source>
        <dbReference type="Proteomes" id="UP000638732"/>
    </source>
</evidence>
<evidence type="ECO:0000256" key="4">
    <source>
        <dbReference type="ARBA" id="ARBA00022989"/>
    </source>
</evidence>
<dbReference type="SUPFAM" id="SSF103481">
    <property type="entry name" value="Multidrug resistance efflux transporter EmrE"/>
    <property type="match status" value="2"/>
</dbReference>
<evidence type="ECO:0000256" key="1">
    <source>
        <dbReference type="ARBA" id="ARBA00004141"/>
    </source>
</evidence>
<proteinExistence type="inferred from homology"/>
<dbReference type="EMBL" id="WWEO01000044">
    <property type="protein sequence ID" value="NCD71034.1"/>
    <property type="molecule type" value="Genomic_DNA"/>
</dbReference>
<sequence length="325" mass="35490">MNTQLINKAPTWLVILAFAIVYIVWGSTYFFIGMAVHGFPPMLMGAVRFILAGIIMLVWCRAKGDYLWNKRDMLTAAVTGLLLLVAANGTIIWVETVVPSAMVAIMVSVNPIWVIILDRANWGINLRNKSTVYGLIIGFAGVLLLFGESFIQSLSGSVDRKMISGLLLLLFPPIAWAAGSLFSKKRGTTAPARVNTGWQMLIAGFAFVPLAGAHHEFSNFYISAVPTQSWIAIAYLILFGSIAAFSAYVWLLQVRPAAQVSTHSYVNPVIAVLLGVGFGHESITGLQVLGLVVILLSVLLVNLSKYGKFNFRLPMIVKCPQMNKI</sequence>
<feature type="transmembrane region" description="Helical" evidence="6">
    <location>
        <begin position="12"/>
        <end position="36"/>
    </location>
</feature>
<feature type="transmembrane region" description="Helical" evidence="6">
    <location>
        <begin position="42"/>
        <end position="62"/>
    </location>
</feature>
<dbReference type="PANTHER" id="PTHR32322">
    <property type="entry name" value="INNER MEMBRANE TRANSPORTER"/>
    <property type="match status" value="1"/>
</dbReference>
<evidence type="ECO:0000256" key="2">
    <source>
        <dbReference type="ARBA" id="ARBA00007362"/>
    </source>
</evidence>
<gene>
    <name evidence="8" type="ORF">GSY63_16835</name>
</gene>
<feature type="transmembrane region" description="Helical" evidence="6">
    <location>
        <begin position="286"/>
        <end position="303"/>
    </location>
</feature>
<keyword evidence="4 6" id="KW-1133">Transmembrane helix</keyword>
<organism evidence="8 9">
    <name type="scientific">Mucilaginibacter agri</name>
    <dbReference type="NCBI Taxonomy" id="2695265"/>
    <lineage>
        <taxon>Bacteria</taxon>
        <taxon>Pseudomonadati</taxon>
        <taxon>Bacteroidota</taxon>
        <taxon>Sphingobacteriia</taxon>
        <taxon>Sphingobacteriales</taxon>
        <taxon>Sphingobacteriaceae</taxon>
        <taxon>Mucilaginibacter</taxon>
    </lineage>
</organism>
<feature type="domain" description="EamA" evidence="7">
    <location>
        <begin position="14"/>
        <end position="146"/>
    </location>
</feature>
<feature type="domain" description="EamA" evidence="7">
    <location>
        <begin position="164"/>
        <end position="302"/>
    </location>
</feature>
<dbReference type="Pfam" id="PF00892">
    <property type="entry name" value="EamA"/>
    <property type="match status" value="2"/>
</dbReference>
<keyword evidence="5 6" id="KW-0472">Membrane</keyword>
<dbReference type="Proteomes" id="UP000638732">
    <property type="component" value="Unassembled WGS sequence"/>
</dbReference>
<reference evidence="8" key="1">
    <citation type="submission" date="2020-01" db="EMBL/GenBank/DDBJ databases">
        <authorList>
            <person name="Seo Y.L."/>
        </authorList>
    </citation>
    <scope>NUCLEOTIDE SEQUENCE</scope>
    <source>
        <strain evidence="8">R11</strain>
    </source>
</reference>
<comment type="caution">
    <text evidence="8">The sequence shown here is derived from an EMBL/GenBank/DDBJ whole genome shotgun (WGS) entry which is preliminary data.</text>
</comment>
<dbReference type="InterPro" id="IPR050638">
    <property type="entry name" value="AA-Vitamin_Transporters"/>
</dbReference>
<reference evidence="8" key="2">
    <citation type="submission" date="2020-10" db="EMBL/GenBank/DDBJ databases">
        <title>Mucilaginibacter sp. nov., isolated from soil.</title>
        <authorList>
            <person name="Jeon C.O."/>
        </authorList>
    </citation>
    <scope>NUCLEOTIDE SEQUENCE</scope>
    <source>
        <strain evidence="8">R11</strain>
    </source>
</reference>
<feature type="transmembrane region" description="Helical" evidence="6">
    <location>
        <begin position="132"/>
        <end position="151"/>
    </location>
</feature>
<evidence type="ECO:0000256" key="5">
    <source>
        <dbReference type="ARBA" id="ARBA00023136"/>
    </source>
</evidence>
<accession>A0A966DW19</accession>
<evidence type="ECO:0000256" key="6">
    <source>
        <dbReference type="SAM" id="Phobius"/>
    </source>
</evidence>
<comment type="subcellular location">
    <subcellularLocation>
        <location evidence="1">Membrane</location>
        <topology evidence="1">Multi-pass membrane protein</topology>
    </subcellularLocation>
</comment>
<protein>
    <submittedName>
        <fullName evidence="8">EamA family transporter</fullName>
    </submittedName>
</protein>
<feature type="transmembrane region" description="Helical" evidence="6">
    <location>
        <begin position="264"/>
        <end position="280"/>
    </location>
</feature>
<dbReference type="InterPro" id="IPR037185">
    <property type="entry name" value="EmrE-like"/>
</dbReference>
<dbReference type="PANTHER" id="PTHR32322:SF2">
    <property type="entry name" value="EAMA DOMAIN-CONTAINING PROTEIN"/>
    <property type="match status" value="1"/>
</dbReference>
<dbReference type="RefSeq" id="WP_166587014.1">
    <property type="nucleotide sequence ID" value="NZ_WWEO01000044.1"/>
</dbReference>
<feature type="transmembrane region" description="Helical" evidence="6">
    <location>
        <begin position="163"/>
        <end position="182"/>
    </location>
</feature>
<feature type="transmembrane region" description="Helical" evidence="6">
    <location>
        <begin position="232"/>
        <end position="252"/>
    </location>
</feature>
<comment type="similarity">
    <text evidence="2">Belongs to the EamA transporter family.</text>
</comment>